<feature type="compositionally biased region" description="Polar residues" evidence="1">
    <location>
        <begin position="160"/>
        <end position="181"/>
    </location>
</feature>
<feature type="compositionally biased region" description="Basic and acidic residues" evidence="1">
    <location>
        <begin position="410"/>
        <end position="429"/>
    </location>
</feature>
<protein>
    <submittedName>
        <fullName evidence="2">Uncharacterized protein</fullName>
    </submittedName>
</protein>
<keyword evidence="3" id="KW-1185">Reference proteome</keyword>
<evidence type="ECO:0000256" key="1">
    <source>
        <dbReference type="SAM" id="MobiDB-lite"/>
    </source>
</evidence>
<reference evidence="2 3" key="1">
    <citation type="submission" date="2024-09" db="EMBL/GenBank/DDBJ databases">
        <title>Itraconazole resistance in Madurella fahalii resulting from another homologue of gene encoding cytochrome P450 14-alpha sterol demethylase (CYP51).</title>
        <authorList>
            <person name="Yoshioka I."/>
            <person name="Fahal A.H."/>
            <person name="Kaneko S."/>
            <person name="Yaguchi T."/>
        </authorList>
    </citation>
    <scope>NUCLEOTIDE SEQUENCE [LARGE SCALE GENOMIC DNA]</scope>
    <source>
        <strain evidence="2 3">IFM 68171</strain>
    </source>
</reference>
<feature type="region of interest" description="Disordered" evidence="1">
    <location>
        <begin position="128"/>
        <end position="455"/>
    </location>
</feature>
<proteinExistence type="predicted"/>
<sequence length="588" mass="65201">MSTSTSPKIAASSIPNITTLRNELDYGDLHLPRCAAFNDDTNAFRRKFKTSHGIDGVDLHDWKSRDGQNGLNEMTVAYLDKEGNGRIFWPDDRSSNNYNKYQYSKDRPRILRLVKQLFFRLNQQQFRNHKYKHKSKPETKAEDERGRSKQTAIDVDSIPFGSNTPEDSPTQRESSQGTRQASGAGEQPLDAGEAAIDSLPDLEKLFGLNQPIPSNVDIYEVPTSNPPSPPRMRQFEPINQPFGAKRAPTPTDDIAEDRQWKRPKRQPKSSSRPDAKPAAAKSPTDANQQRKSPRTKKQTQRDGFVGLDRISLEGSLSPESGGPGSPPRALTPEASTITFRNPTDGATELKPAETPTPRPRSERESNFPSTLRGHPSSPARSGHEGESGPEPDQSDFAAGHTPITSQDSGKAVDHRQESERPEPPREHPSKPPAIGAAGAAAGELSGGGGGGGSSGRGAKPLINFMYRIVLSRTPKTVTERWSPRGRFQDKTLAELLKELPFNDGEAQGLIFTIESDCMRTVERILNDDEDSFASMKRYINMEIREWFMRQQHLKDGTPPRLAIDILIERMSDDNKPGVNVLGDLELEW</sequence>
<feature type="compositionally biased region" description="Basic and acidic residues" evidence="1">
    <location>
        <begin position="136"/>
        <end position="147"/>
    </location>
</feature>
<accession>A0ABQ0G9R9</accession>
<dbReference type="GeneID" id="98175471"/>
<organism evidence="2 3">
    <name type="scientific">Madurella fahalii</name>
    <dbReference type="NCBI Taxonomy" id="1157608"/>
    <lineage>
        <taxon>Eukaryota</taxon>
        <taxon>Fungi</taxon>
        <taxon>Dikarya</taxon>
        <taxon>Ascomycota</taxon>
        <taxon>Pezizomycotina</taxon>
        <taxon>Sordariomycetes</taxon>
        <taxon>Sordariomycetidae</taxon>
        <taxon>Sordariales</taxon>
        <taxon>Sordariales incertae sedis</taxon>
        <taxon>Madurella</taxon>
    </lineage>
</organism>
<evidence type="ECO:0000313" key="2">
    <source>
        <dbReference type="EMBL" id="GAB1314518.1"/>
    </source>
</evidence>
<feature type="compositionally biased region" description="Gly residues" evidence="1">
    <location>
        <begin position="444"/>
        <end position="455"/>
    </location>
</feature>
<name>A0ABQ0G9R9_9PEZI</name>
<gene>
    <name evidence="2" type="ORF">MFIFM68171_04728</name>
</gene>
<dbReference type="RefSeq" id="XP_070916249.1">
    <property type="nucleotide sequence ID" value="XM_071060148.1"/>
</dbReference>
<evidence type="ECO:0000313" key="3">
    <source>
        <dbReference type="Proteomes" id="UP001628179"/>
    </source>
</evidence>
<feature type="compositionally biased region" description="Low complexity" evidence="1">
    <location>
        <begin position="432"/>
        <end position="443"/>
    </location>
</feature>
<dbReference type="Proteomes" id="UP001628179">
    <property type="component" value="Unassembled WGS sequence"/>
</dbReference>
<comment type="caution">
    <text evidence="2">The sequence shown here is derived from an EMBL/GenBank/DDBJ whole genome shotgun (WGS) entry which is preliminary data.</text>
</comment>
<dbReference type="EMBL" id="BAAFSV010000002">
    <property type="protein sequence ID" value="GAB1314518.1"/>
    <property type="molecule type" value="Genomic_DNA"/>
</dbReference>